<dbReference type="GO" id="GO:0006352">
    <property type="term" value="P:DNA-templated transcription initiation"/>
    <property type="evidence" value="ECO:0007669"/>
    <property type="project" value="InterPro"/>
</dbReference>
<dbReference type="InterPro" id="IPR036388">
    <property type="entry name" value="WH-like_DNA-bd_sf"/>
</dbReference>
<dbReference type="PANTHER" id="PTHR43133">
    <property type="entry name" value="RNA POLYMERASE ECF-TYPE SIGMA FACTO"/>
    <property type="match status" value="1"/>
</dbReference>
<dbReference type="InterPro" id="IPR014284">
    <property type="entry name" value="RNA_pol_sigma-70_dom"/>
</dbReference>
<evidence type="ECO:0000259" key="5">
    <source>
        <dbReference type="Pfam" id="PF04542"/>
    </source>
</evidence>
<dbReference type="Gene3D" id="1.10.10.10">
    <property type="entry name" value="Winged helix-like DNA-binding domain superfamily/Winged helix DNA-binding domain"/>
    <property type="match status" value="1"/>
</dbReference>
<sequence length="196" mass="22633">MNIFHVSETTCITGLHRGEAGAFHYIFTLFHPRLCFFANGLLPPSIETTAEDVVQEAFVKLWEKRTRFQDLDGVRAFLYLAVKNACFNVLKHEKIVARHRGENAALPEHPVVMQRLLQAEVTEQVRLALARLPEGCRDVLQLSYFEGLRNEDAARVLHVSVNTVKSQKQRGMRLLRDIMKEPYWRVLVLLLVKCFF</sequence>
<dbReference type="Gene3D" id="1.10.1740.10">
    <property type="match status" value="1"/>
</dbReference>
<name>A0A2T7BF37_9BACT</name>
<dbReference type="InterPro" id="IPR039425">
    <property type="entry name" value="RNA_pol_sigma-70-like"/>
</dbReference>
<dbReference type="InterPro" id="IPR013324">
    <property type="entry name" value="RNA_pol_sigma_r3/r4-like"/>
</dbReference>
<keyword evidence="3" id="KW-0731">Sigma factor</keyword>
<dbReference type="EMBL" id="QCYK01000002">
    <property type="protein sequence ID" value="PUZ24890.1"/>
    <property type="molecule type" value="Genomic_DNA"/>
</dbReference>
<dbReference type="InterPro" id="IPR014327">
    <property type="entry name" value="RNA_pol_sigma70_bacteroid"/>
</dbReference>
<organism evidence="7 8">
    <name type="scientific">Chitinophaga parva</name>
    <dbReference type="NCBI Taxonomy" id="2169414"/>
    <lineage>
        <taxon>Bacteria</taxon>
        <taxon>Pseudomonadati</taxon>
        <taxon>Bacteroidota</taxon>
        <taxon>Chitinophagia</taxon>
        <taxon>Chitinophagales</taxon>
        <taxon>Chitinophagaceae</taxon>
        <taxon>Chitinophaga</taxon>
    </lineage>
</organism>
<accession>A0A2T7BF37</accession>
<evidence type="ECO:0000313" key="8">
    <source>
        <dbReference type="Proteomes" id="UP000244450"/>
    </source>
</evidence>
<gene>
    <name evidence="7" type="ORF">DCC81_11225</name>
</gene>
<dbReference type="PANTHER" id="PTHR43133:SF46">
    <property type="entry name" value="RNA POLYMERASE SIGMA-70 FACTOR ECF SUBFAMILY"/>
    <property type="match status" value="1"/>
</dbReference>
<dbReference type="NCBIfam" id="TIGR02937">
    <property type="entry name" value="sigma70-ECF"/>
    <property type="match status" value="1"/>
</dbReference>
<keyword evidence="8" id="KW-1185">Reference proteome</keyword>
<proteinExistence type="inferred from homology"/>
<dbReference type="InterPro" id="IPR013249">
    <property type="entry name" value="RNA_pol_sigma70_r4_t2"/>
</dbReference>
<dbReference type="SUPFAM" id="SSF88659">
    <property type="entry name" value="Sigma3 and sigma4 domains of RNA polymerase sigma factors"/>
    <property type="match status" value="1"/>
</dbReference>
<dbReference type="InterPro" id="IPR007627">
    <property type="entry name" value="RNA_pol_sigma70_r2"/>
</dbReference>
<dbReference type="GO" id="GO:0003677">
    <property type="term" value="F:DNA binding"/>
    <property type="evidence" value="ECO:0007669"/>
    <property type="project" value="InterPro"/>
</dbReference>
<reference evidence="7 8" key="1">
    <citation type="submission" date="2018-04" db="EMBL/GenBank/DDBJ databases">
        <title>Chitinophaga fuyangensis sp. nov., isolated from soil in a chemical factory.</title>
        <authorList>
            <person name="Chen K."/>
        </authorList>
    </citation>
    <scope>NUCLEOTIDE SEQUENCE [LARGE SCALE GENOMIC DNA]</scope>
    <source>
        <strain evidence="7 8">LY-1</strain>
    </source>
</reference>
<dbReference type="AlphaFoldDB" id="A0A2T7BF37"/>
<dbReference type="CDD" id="cd06171">
    <property type="entry name" value="Sigma70_r4"/>
    <property type="match status" value="1"/>
</dbReference>
<comment type="similarity">
    <text evidence="1">Belongs to the sigma-70 factor family. ECF subfamily.</text>
</comment>
<dbReference type="Pfam" id="PF04542">
    <property type="entry name" value="Sigma70_r2"/>
    <property type="match status" value="1"/>
</dbReference>
<dbReference type="OrthoDB" id="656273at2"/>
<dbReference type="Pfam" id="PF08281">
    <property type="entry name" value="Sigma70_r4_2"/>
    <property type="match status" value="1"/>
</dbReference>
<evidence type="ECO:0000313" key="7">
    <source>
        <dbReference type="EMBL" id="PUZ24890.1"/>
    </source>
</evidence>
<protein>
    <recommendedName>
        <fullName evidence="9">RNA polymerase sigma-70 factor</fullName>
    </recommendedName>
</protein>
<keyword evidence="4" id="KW-0804">Transcription</keyword>
<dbReference type="SUPFAM" id="SSF88946">
    <property type="entry name" value="Sigma2 domain of RNA polymerase sigma factors"/>
    <property type="match status" value="1"/>
</dbReference>
<evidence type="ECO:0000256" key="3">
    <source>
        <dbReference type="ARBA" id="ARBA00023082"/>
    </source>
</evidence>
<keyword evidence="2" id="KW-0805">Transcription regulation</keyword>
<dbReference type="Proteomes" id="UP000244450">
    <property type="component" value="Unassembled WGS sequence"/>
</dbReference>
<feature type="domain" description="RNA polymerase sigma-70 region 2" evidence="5">
    <location>
        <begin position="27"/>
        <end position="92"/>
    </location>
</feature>
<comment type="caution">
    <text evidence="7">The sequence shown here is derived from an EMBL/GenBank/DDBJ whole genome shotgun (WGS) entry which is preliminary data.</text>
</comment>
<evidence type="ECO:0000256" key="4">
    <source>
        <dbReference type="ARBA" id="ARBA00023163"/>
    </source>
</evidence>
<dbReference type="InterPro" id="IPR013325">
    <property type="entry name" value="RNA_pol_sigma_r2"/>
</dbReference>
<dbReference type="NCBIfam" id="TIGR02985">
    <property type="entry name" value="Sig70_bacteroi1"/>
    <property type="match status" value="1"/>
</dbReference>
<dbReference type="GO" id="GO:0016987">
    <property type="term" value="F:sigma factor activity"/>
    <property type="evidence" value="ECO:0007669"/>
    <property type="project" value="UniProtKB-KW"/>
</dbReference>
<evidence type="ECO:0000259" key="6">
    <source>
        <dbReference type="Pfam" id="PF08281"/>
    </source>
</evidence>
<evidence type="ECO:0000256" key="2">
    <source>
        <dbReference type="ARBA" id="ARBA00023015"/>
    </source>
</evidence>
<evidence type="ECO:0000256" key="1">
    <source>
        <dbReference type="ARBA" id="ARBA00010641"/>
    </source>
</evidence>
<feature type="domain" description="RNA polymerase sigma factor 70 region 4 type 2" evidence="6">
    <location>
        <begin position="123"/>
        <end position="175"/>
    </location>
</feature>
<evidence type="ECO:0008006" key="9">
    <source>
        <dbReference type="Google" id="ProtNLM"/>
    </source>
</evidence>